<reference evidence="4 5" key="1">
    <citation type="journal article" date="2023" name="G3 (Bethesda)">
        <title>A chromosome-level genome assembly of Zasmidium syzygii isolated from banana leaves.</title>
        <authorList>
            <person name="van Westerhoven A.C."/>
            <person name="Mehrabi R."/>
            <person name="Talebi R."/>
            <person name="Steentjes M.B.F."/>
            <person name="Corcolon B."/>
            <person name="Chong P.A."/>
            <person name="Kema G.H.J."/>
            <person name="Seidl M.F."/>
        </authorList>
    </citation>
    <scope>NUCLEOTIDE SEQUENCE [LARGE SCALE GENOMIC DNA]</scope>
    <source>
        <strain evidence="4 5">P124</strain>
    </source>
</reference>
<comment type="caution">
    <text evidence="4">The sequence shown here is derived from an EMBL/GenBank/DDBJ whole genome shotgun (WGS) entry which is preliminary data.</text>
</comment>
<sequence length="284" mass="29864">MAKSTSRLEGITAMVTGSSSGIGRAVALQLATEGAKAVICVDVRPGLAQPRSNEDALPTHEVIQSRHGNEAAAFMQCDISVEEDGRGETLGVANVMRNIAELTGRIDVLVNCAGIGLFGYPLHETSLEIWQKQMDVCATGSFLMMKHSIAQFLKQEPDQNGSRGSIVNISSIGAKYGLRGCGAYCAAKAALLAVSRSAAVDYAAQGIRINVILPGYIQTPMLQPVLDDRETHAGFEEYLNSSIPAGRLGQPRDIAGAAVWLASSAESAYVTGSTFTIDGGFTAV</sequence>
<dbReference type="PANTHER" id="PTHR42760">
    <property type="entry name" value="SHORT-CHAIN DEHYDROGENASES/REDUCTASES FAMILY MEMBER"/>
    <property type="match status" value="1"/>
</dbReference>
<dbReference type="InterPro" id="IPR036291">
    <property type="entry name" value="NAD(P)-bd_dom_sf"/>
</dbReference>
<dbReference type="PANTHER" id="PTHR42760:SF124">
    <property type="entry name" value="SHORT-CHAIN DEHYDROGENASE_REDUCTASE"/>
    <property type="match status" value="1"/>
</dbReference>
<name>A0ABR0EYK8_ZASCE</name>
<organism evidence="4 5">
    <name type="scientific">Zasmidium cellare</name>
    <name type="common">Wine cellar mold</name>
    <name type="synonym">Racodium cellare</name>
    <dbReference type="NCBI Taxonomy" id="395010"/>
    <lineage>
        <taxon>Eukaryota</taxon>
        <taxon>Fungi</taxon>
        <taxon>Dikarya</taxon>
        <taxon>Ascomycota</taxon>
        <taxon>Pezizomycotina</taxon>
        <taxon>Dothideomycetes</taxon>
        <taxon>Dothideomycetidae</taxon>
        <taxon>Mycosphaerellales</taxon>
        <taxon>Mycosphaerellaceae</taxon>
        <taxon>Zasmidium</taxon>
    </lineage>
</organism>
<dbReference type="EMBL" id="JAXOVC010000001">
    <property type="protein sequence ID" value="KAK4506627.1"/>
    <property type="molecule type" value="Genomic_DNA"/>
</dbReference>
<dbReference type="PROSITE" id="PS00061">
    <property type="entry name" value="ADH_SHORT"/>
    <property type="match status" value="1"/>
</dbReference>
<dbReference type="PRINTS" id="PR00081">
    <property type="entry name" value="GDHRDH"/>
</dbReference>
<evidence type="ECO:0000313" key="5">
    <source>
        <dbReference type="Proteomes" id="UP001305779"/>
    </source>
</evidence>
<accession>A0ABR0EYK8</accession>
<dbReference type="Gene3D" id="3.40.50.720">
    <property type="entry name" value="NAD(P)-binding Rossmann-like Domain"/>
    <property type="match status" value="1"/>
</dbReference>
<evidence type="ECO:0000313" key="4">
    <source>
        <dbReference type="EMBL" id="KAK4506627.1"/>
    </source>
</evidence>
<keyword evidence="2" id="KW-0521">NADP</keyword>
<dbReference type="InterPro" id="IPR057326">
    <property type="entry name" value="KR_dom"/>
</dbReference>
<proteinExistence type="inferred from homology"/>
<dbReference type="InterPro" id="IPR002347">
    <property type="entry name" value="SDR_fam"/>
</dbReference>
<evidence type="ECO:0000256" key="1">
    <source>
        <dbReference type="ARBA" id="ARBA00006484"/>
    </source>
</evidence>
<dbReference type="SUPFAM" id="SSF51735">
    <property type="entry name" value="NAD(P)-binding Rossmann-fold domains"/>
    <property type="match status" value="1"/>
</dbReference>
<dbReference type="SMART" id="SM00822">
    <property type="entry name" value="PKS_KR"/>
    <property type="match status" value="1"/>
</dbReference>
<dbReference type="InterPro" id="IPR020904">
    <property type="entry name" value="Sc_DH/Rdtase_CS"/>
</dbReference>
<dbReference type="CDD" id="cd05233">
    <property type="entry name" value="SDR_c"/>
    <property type="match status" value="1"/>
</dbReference>
<dbReference type="Proteomes" id="UP001305779">
    <property type="component" value="Unassembled WGS sequence"/>
</dbReference>
<gene>
    <name evidence="4" type="ORF">PRZ48_000359</name>
</gene>
<feature type="domain" description="Ketoreductase" evidence="3">
    <location>
        <begin position="11"/>
        <end position="215"/>
    </location>
</feature>
<protein>
    <recommendedName>
        <fullName evidence="3">Ketoreductase domain-containing protein</fullName>
    </recommendedName>
</protein>
<dbReference type="PRINTS" id="PR00080">
    <property type="entry name" value="SDRFAMILY"/>
</dbReference>
<keyword evidence="5" id="KW-1185">Reference proteome</keyword>
<evidence type="ECO:0000256" key="2">
    <source>
        <dbReference type="ARBA" id="ARBA00022857"/>
    </source>
</evidence>
<evidence type="ECO:0000259" key="3">
    <source>
        <dbReference type="SMART" id="SM00822"/>
    </source>
</evidence>
<comment type="similarity">
    <text evidence="1">Belongs to the short-chain dehydrogenases/reductases (SDR) family.</text>
</comment>
<dbReference type="Pfam" id="PF13561">
    <property type="entry name" value="adh_short_C2"/>
    <property type="match status" value="1"/>
</dbReference>